<protein>
    <recommendedName>
        <fullName evidence="1">Dihydrodipicolinate reductase C-terminal domain-containing protein</fullName>
    </recommendedName>
</protein>
<reference evidence="2" key="1">
    <citation type="journal article" date="2014" name="Front. Microbiol.">
        <title>High frequency of phylogenetically diverse reductive dehalogenase-homologous genes in deep subseafloor sedimentary metagenomes.</title>
        <authorList>
            <person name="Kawai M."/>
            <person name="Futagami T."/>
            <person name="Toyoda A."/>
            <person name="Takaki Y."/>
            <person name="Nishi S."/>
            <person name="Hori S."/>
            <person name="Arai W."/>
            <person name="Tsubouchi T."/>
            <person name="Morono Y."/>
            <person name="Uchiyama I."/>
            <person name="Ito T."/>
            <person name="Fujiyama A."/>
            <person name="Inagaki F."/>
            <person name="Takami H."/>
        </authorList>
    </citation>
    <scope>NUCLEOTIDE SEQUENCE</scope>
    <source>
        <strain evidence="2">Expedition CK06-06</strain>
    </source>
</reference>
<feature type="non-terminal residue" evidence="2">
    <location>
        <position position="1"/>
    </location>
</feature>
<dbReference type="EMBL" id="BARS01022775">
    <property type="protein sequence ID" value="GAG03857.1"/>
    <property type="molecule type" value="Genomic_DNA"/>
</dbReference>
<dbReference type="NCBIfam" id="TIGR00036">
    <property type="entry name" value="dapB"/>
    <property type="match status" value="1"/>
</dbReference>
<dbReference type="GO" id="GO:0005829">
    <property type="term" value="C:cytosol"/>
    <property type="evidence" value="ECO:0007669"/>
    <property type="project" value="TreeGrafter"/>
</dbReference>
<dbReference type="InterPro" id="IPR022663">
    <property type="entry name" value="DapB_C"/>
</dbReference>
<dbReference type="Pfam" id="PF05173">
    <property type="entry name" value="DapB_C"/>
    <property type="match status" value="1"/>
</dbReference>
<organism evidence="2">
    <name type="scientific">marine sediment metagenome</name>
    <dbReference type="NCBI Taxonomy" id="412755"/>
    <lineage>
        <taxon>unclassified sequences</taxon>
        <taxon>metagenomes</taxon>
        <taxon>ecological metagenomes</taxon>
    </lineage>
</organism>
<dbReference type="InterPro" id="IPR023940">
    <property type="entry name" value="DHDPR_bac"/>
</dbReference>
<dbReference type="GO" id="GO:0009089">
    <property type="term" value="P:lysine biosynthetic process via diaminopimelate"/>
    <property type="evidence" value="ECO:0007669"/>
    <property type="project" value="InterPro"/>
</dbReference>
<dbReference type="SUPFAM" id="SSF55347">
    <property type="entry name" value="Glyceraldehyde-3-phosphate dehydrogenase-like, C-terminal domain"/>
    <property type="match status" value="1"/>
</dbReference>
<feature type="domain" description="Dihydrodipicolinate reductase C-terminal" evidence="1">
    <location>
        <begin position="1"/>
        <end position="124"/>
    </location>
</feature>
<accession>X0UXC0</accession>
<dbReference type="GO" id="GO:0019877">
    <property type="term" value="P:diaminopimelate biosynthetic process"/>
    <property type="evidence" value="ECO:0007669"/>
    <property type="project" value="TreeGrafter"/>
</dbReference>
<dbReference type="InterPro" id="IPR036291">
    <property type="entry name" value="NAD(P)-bd_dom_sf"/>
</dbReference>
<gene>
    <name evidence="2" type="ORF">S01H1_36358</name>
</gene>
<dbReference type="AlphaFoldDB" id="X0UXC0"/>
<evidence type="ECO:0000259" key="1">
    <source>
        <dbReference type="Pfam" id="PF05173"/>
    </source>
</evidence>
<dbReference type="PROSITE" id="PS01298">
    <property type="entry name" value="DAPB"/>
    <property type="match status" value="1"/>
</dbReference>
<dbReference type="PANTHER" id="PTHR20836:SF0">
    <property type="entry name" value="4-HYDROXY-TETRAHYDRODIPICOLINATE REDUCTASE 1, CHLOROPLASTIC-RELATED"/>
    <property type="match status" value="1"/>
</dbReference>
<comment type="caution">
    <text evidence="2">The sequence shown here is derived from an EMBL/GenBank/DDBJ whole genome shotgun (WGS) entry which is preliminary data.</text>
</comment>
<evidence type="ECO:0000313" key="2">
    <source>
        <dbReference type="EMBL" id="GAG03857.1"/>
    </source>
</evidence>
<sequence>AAHALKDRDADVEIIERHHRFKEDSPSGTALKFGRIIAAEMGQTEHRYGRQRRPGKRPHREIGFHAVRIGDNPGEHAILFGMLGETIELSVRATNRDCYAVGALAAAKFLTGKKPGMYDMNDVLGF</sequence>
<name>X0UXC0_9ZZZZ</name>
<dbReference type="SUPFAM" id="SSF51735">
    <property type="entry name" value="NAD(P)-binding Rossmann-fold domains"/>
    <property type="match status" value="1"/>
</dbReference>
<dbReference type="GO" id="GO:0008839">
    <property type="term" value="F:4-hydroxy-tetrahydrodipicolinate reductase"/>
    <property type="evidence" value="ECO:0007669"/>
    <property type="project" value="InterPro"/>
</dbReference>
<dbReference type="Gene3D" id="3.30.360.10">
    <property type="entry name" value="Dihydrodipicolinate Reductase, domain 2"/>
    <property type="match status" value="1"/>
</dbReference>
<dbReference type="PANTHER" id="PTHR20836">
    <property type="entry name" value="DIHYDRODIPICOLINATE REDUCTASE"/>
    <property type="match status" value="1"/>
</dbReference>
<proteinExistence type="predicted"/>
<dbReference type="InterPro" id="IPR022664">
    <property type="entry name" value="DapB_N_CS"/>
</dbReference>